<feature type="region of interest" description="Disordered" evidence="1">
    <location>
        <begin position="1"/>
        <end position="20"/>
    </location>
</feature>
<feature type="region of interest" description="Disordered" evidence="1">
    <location>
        <begin position="132"/>
        <end position="151"/>
    </location>
</feature>
<dbReference type="AlphaFoldDB" id="A0A3M2I412"/>
<keyword evidence="2" id="KW-0472">Membrane</keyword>
<feature type="compositionally biased region" description="Low complexity" evidence="1">
    <location>
        <begin position="307"/>
        <end position="326"/>
    </location>
</feature>
<proteinExistence type="predicted"/>
<feature type="transmembrane region" description="Helical" evidence="2">
    <location>
        <begin position="92"/>
        <end position="113"/>
    </location>
</feature>
<sequence>MLLARGRGRGSSGHPGLPGFGADGWDGFDSGWQLPAAAGPARDELVAVMAARPPQSPPAIPPELGRWQRWRGLFDAGWDPGGRTEPRLRNGAMVFSLFVNVLFGVFLLASMYLRSGGEAPPEEETIRIRITGFGSPETPGGGAAAADGEPRPAVAARQANAVTASARSARRPAPASARAVAAETQVVEQLLQVTETAEPVGAFRLPPMRTLAVPTPRAPELREAPAPVEQAIPGPLPDVRAIDLPAARDPVARAPAMNVREREIPMPEAPPPMRVPQLAAPSSEPRLVVRELPPRALPDLPAERADSGAASAAETAGNAPAAHATASPRPGLPGAAERSPRPGQAASGEEAGPARARASGGWSAPVRGDDWDAAARNRAGQASGGDRGNPRGAGGQGGGLSGPDGRPRLVDDRFKPRFPDPYKEGTWLKRPGLQARGTMFDSIWRPSETLLQEWVRKGVKSMRVPIPGTDLELECVVSMLQALGGCLPVAGKNGKFDQPARARPAPQVPFKRELFENQGDLTPPNKTEARPAEPGGSPA</sequence>
<feature type="compositionally biased region" description="Gly residues" evidence="1">
    <location>
        <begin position="9"/>
        <end position="20"/>
    </location>
</feature>
<keyword evidence="4" id="KW-1185">Reference proteome</keyword>
<comment type="caution">
    <text evidence="3">The sequence shown here is derived from an EMBL/GenBank/DDBJ whole genome shotgun (WGS) entry which is preliminary data.</text>
</comment>
<accession>A0A3M2I412</accession>
<keyword evidence="2" id="KW-0812">Transmembrane</keyword>
<feature type="region of interest" description="Disordered" evidence="1">
    <location>
        <begin position="262"/>
        <end position="423"/>
    </location>
</feature>
<organism evidence="3 4">
    <name type="scientific">Solilutibacter pythonis</name>
    <dbReference type="NCBI Taxonomy" id="2483112"/>
    <lineage>
        <taxon>Bacteria</taxon>
        <taxon>Pseudomonadati</taxon>
        <taxon>Pseudomonadota</taxon>
        <taxon>Gammaproteobacteria</taxon>
        <taxon>Lysobacterales</taxon>
        <taxon>Lysobacteraceae</taxon>
        <taxon>Solilutibacter</taxon>
    </lineage>
</organism>
<protein>
    <recommendedName>
        <fullName evidence="5">Transmembrane repetitive protein</fullName>
    </recommendedName>
</protein>
<dbReference type="Proteomes" id="UP000275012">
    <property type="component" value="Unassembled WGS sequence"/>
</dbReference>
<feature type="region of interest" description="Disordered" evidence="1">
    <location>
        <begin position="494"/>
        <end position="539"/>
    </location>
</feature>
<evidence type="ECO:0008006" key="5">
    <source>
        <dbReference type="Google" id="ProtNLM"/>
    </source>
</evidence>
<evidence type="ECO:0000313" key="4">
    <source>
        <dbReference type="Proteomes" id="UP000275012"/>
    </source>
</evidence>
<feature type="compositionally biased region" description="Gly residues" evidence="1">
    <location>
        <begin position="382"/>
        <end position="402"/>
    </location>
</feature>
<dbReference type="EMBL" id="RFLY01000001">
    <property type="protein sequence ID" value="RMH94823.1"/>
    <property type="molecule type" value="Genomic_DNA"/>
</dbReference>
<feature type="compositionally biased region" description="Basic and acidic residues" evidence="1">
    <location>
        <begin position="405"/>
        <end position="423"/>
    </location>
</feature>
<evidence type="ECO:0000313" key="3">
    <source>
        <dbReference type="EMBL" id="RMH94823.1"/>
    </source>
</evidence>
<evidence type="ECO:0000256" key="2">
    <source>
        <dbReference type="SAM" id="Phobius"/>
    </source>
</evidence>
<evidence type="ECO:0000256" key="1">
    <source>
        <dbReference type="SAM" id="MobiDB-lite"/>
    </source>
</evidence>
<name>A0A3M2I412_9GAMM</name>
<keyword evidence="2" id="KW-1133">Transmembrane helix</keyword>
<gene>
    <name evidence="3" type="ORF">EBB59_00565</name>
</gene>
<reference evidence="3 4" key="1">
    <citation type="submission" date="2018-10" db="EMBL/GenBank/DDBJ databases">
        <title>Proposal of Lysobacter pythonis sp. nov. isolated from royal pythons (Python regius).</title>
        <authorList>
            <person name="Hans-Juergen B."/>
            <person name="Huptas C."/>
            <person name="Sandra B."/>
            <person name="Igor L."/>
            <person name="Joachim S."/>
            <person name="Siegfried S."/>
            <person name="Mareike W."/>
            <person name="Peter K."/>
        </authorList>
    </citation>
    <scope>NUCLEOTIDE SEQUENCE [LARGE SCALE GENOMIC DNA]</scope>
    <source>
        <strain evidence="3 4">4284/11</strain>
    </source>
</reference>